<keyword evidence="1" id="KW-0472">Membrane</keyword>
<dbReference type="Proteomes" id="UP000193498">
    <property type="component" value="Unassembled WGS sequence"/>
</dbReference>
<keyword evidence="1" id="KW-1133">Transmembrane helix</keyword>
<keyword evidence="3" id="KW-1185">Reference proteome</keyword>
<gene>
    <name evidence="2" type="ORF">K493DRAFT_350234</name>
</gene>
<evidence type="ECO:0000313" key="2">
    <source>
        <dbReference type="EMBL" id="ORX97221.1"/>
    </source>
</evidence>
<name>A0A1Y1YGT1_9FUNG</name>
<feature type="transmembrane region" description="Helical" evidence="1">
    <location>
        <begin position="94"/>
        <end position="115"/>
    </location>
</feature>
<proteinExistence type="predicted"/>
<sequence length="220" mass="25693">MSLGQLSPTNQNPQYRILVGFSLIPIYQNKTWQMCVCELKCLSRRKNFVVNEPDKYLEESSFASKMLRQGWFIYSTVLVYNGPENYTCTSLTKFYDLLMLTGIEALIIIYLTSVFTKTMYTQYKESPRSIYALLLQDGLIVLLLLCIFYLLITVFKFTNFMEHADILNIEWTVSSTLLTSQVWRSHKWRLERLRTSQSSAVEGADRNAIEIESNEMHELK</sequence>
<protein>
    <submittedName>
        <fullName evidence="2">Uncharacterized protein</fullName>
    </submittedName>
</protein>
<dbReference type="InParanoid" id="A0A1Y1YGT1"/>
<evidence type="ECO:0000256" key="1">
    <source>
        <dbReference type="SAM" id="Phobius"/>
    </source>
</evidence>
<reference evidence="2 3" key="1">
    <citation type="submission" date="2016-07" db="EMBL/GenBank/DDBJ databases">
        <title>Pervasive Adenine N6-methylation of Active Genes in Fungi.</title>
        <authorList>
            <consortium name="DOE Joint Genome Institute"/>
            <person name="Mondo S.J."/>
            <person name="Dannebaum R.O."/>
            <person name="Kuo R.C."/>
            <person name="Labutti K."/>
            <person name="Haridas S."/>
            <person name="Kuo A."/>
            <person name="Salamov A."/>
            <person name="Ahrendt S.R."/>
            <person name="Lipzen A."/>
            <person name="Sullivan W."/>
            <person name="Andreopoulos W.B."/>
            <person name="Clum A."/>
            <person name="Lindquist E."/>
            <person name="Daum C."/>
            <person name="Ramamoorthy G.K."/>
            <person name="Gryganskyi A."/>
            <person name="Culley D."/>
            <person name="Magnuson J.K."/>
            <person name="James T.Y."/>
            <person name="O'Malley M.A."/>
            <person name="Stajich J.E."/>
            <person name="Spatafora J.W."/>
            <person name="Visel A."/>
            <person name="Grigoriev I.V."/>
        </authorList>
    </citation>
    <scope>NUCLEOTIDE SEQUENCE [LARGE SCALE GENOMIC DNA]</scope>
    <source>
        <strain evidence="2 3">CBS 931.73</strain>
    </source>
</reference>
<feature type="transmembrane region" description="Helical" evidence="1">
    <location>
        <begin position="130"/>
        <end position="152"/>
    </location>
</feature>
<dbReference type="EMBL" id="MCFE01000137">
    <property type="protein sequence ID" value="ORX97221.1"/>
    <property type="molecule type" value="Genomic_DNA"/>
</dbReference>
<keyword evidence="1" id="KW-0812">Transmembrane</keyword>
<evidence type="ECO:0000313" key="3">
    <source>
        <dbReference type="Proteomes" id="UP000193498"/>
    </source>
</evidence>
<organism evidence="2 3">
    <name type="scientific">Basidiobolus meristosporus CBS 931.73</name>
    <dbReference type="NCBI Taxonomy" id="1314790"/>
    <lineage>
        <taxon>Eukaryota</taxon>
        <taxon>Fungi</taxon>
        <taxon>Fungi incertae sedis</taxon>
        <taxon>Zoopagomycota</taxon>
        <taxon>Entomophthoromycotina</taxon>
        <taxon>Basidiobolomycetes</taxon>
        <taxon>Basidiobolales</taxon>
        <taxon>Basidiobolaceae</taxon>
        <taxon>Basidiobolus</taxon>
    </lineage>
</organism>
<dbReference type="AlphaFoldDB" id="A0A1Y1YGT1"/>
<comment type="caution">
    <text evidence="2">The sequence shown here is derived from an EMBL/GenBank/DDBJ whole genome shotgun (WGS) entry which is preliminary data.</text>
</comment>
<accession>A0A1Y1YGT1</accession>